<organism evidence="2 3">
    <name type="scientific">Trichonephila clavata</name>
    <name type="common">Joro spider</name>
    <name type="synonym">Nephila clavata</name>
    <dbReference type="NCBI Taxonomy" id="2740835"/>
    <lineage>
        <taxon>Eukaryota</taxon>
        <taxon>Metazoa</taxon>
        <taxon>Ecdysozoa</taxon>
        <taxon>Arthropoda</taxon>
        <taxon>Chelicerata</taxon>
        <taxon>Arachnida</taxon>
        <taxon>Araneae</taxon>
        <taxon>Araneomorphae</taxon>
        <taxon>Entelegynae</taxon>
        <taxon>Araneoidea</taxon>
        <taxon>Nephilidae</taxon>
        <taxon>Trichonephila</taxon>
    </lineage>
</organism>
<feature type="compositionally biased region" description="Polar residues" evidence="1">
    <location>
        <begin position="64"/>
        <end position="98"/>
    </location>
</feature>
<reference evidence="2" key="1">
    <citation type="submission" date="2020-07" db="EMBL/GenBank/DDBJ databases">
        <title>Multicomponent nature underlies the extraordinary mechanical properties of spider dragline silk.</title>
        <authorList>
            <person name="Kono N."/>
            <person name="Nakamura H."/>
            <person name="Mori M."/>
            <person name="Yoshida Y."/>
            <person name="Ohtoshi R."/>
            <person name="Malay A.D."/>
            <person name="Moran D.A.P."/>
            <person name="Tomita M."/>
            <person name="Numata K."/>
            <person name="Arakawa K."/>
        </authorList>
    </citation>
    <scope>NUCLEOTIDE SEQUENCE</scope>
</reference>
<sequence length="98" mass="10655">MREAAVAKAEAEKQAPAPVALIPRPVALQSIPVTAPQSKPTPHHSSKKAAQSINRRQQHDHDTCPSNNKPRRNNATNARPQGYRTVSSPPPNHSNCEI</sequence>
<feature type="compositionally biased region" description="Polar residues" evidence="1">
    <location>
        <begin position="31"/>
        <end position="40"/>
    </location>
</feature>
<feature type="region of interest" description="Disordered" evidence="1">
    <location>
        <begin position="30"/>
        <end position="98"/>
    </location>
</feature>
<dbReference type="EMBL" id="BMAO01017704">
    <property type="protein sequence ID" value="GFR17849.1"/>
    <property type="molecule type" value="Genomic_DNA"/>
</dbReference>
<dbReference type="Proteomes" id="UP000887116">
    <property type="component" value="Unassembled WGS sequence"/>
</dbReference>
<dbReference type="AlphaFoldDB" id="A0A8X6H731"/>
<protein>
    <submittedName>
        <fullName evidence="2">Uncharacterized protein</fullName>
    </submittedName>
</protein>
<keyword evidence="3" id="KW-1185">Reference proteome</keyword>
<evidence type="ECO:0000313" key="3">
    <source>
        <dbReference type="Proteomes" id="UP000887116"/>
    </source>
</evidence>
<accession>A0A8X6H731</accession>
<evidence type="ECO:0000313" key="2">
    <source>
        <dbReference type="EMBL" id="GFR17849.1"/>
    </source>
</evidence>
<name>A0A8X6H731_TRICU</name>
<gene>
    <name evidence="2" type="ORF">TNCT_40531</name>
</gene>
<evidence type="ECO:0000256" key="1">
    <source>
        <dbReference type="SAM" id="MobiDB-lite"/>
    </source>
</evidence>
<proteinExistence type="predicted"/>
<comment type="caution">
    <text evidence="2">The sequence shown here is derived from an EMBL/GenBank/DDBJ whole genome shotgun (WGS) entry which is preliminary data.</text>
</comment>